<feature type="region of interest" description="Disordered" evidence="2">
    <location>
        <begin position="130"/>
        <end position="172"/>
    </location>
</feature>
<dbReference type="OrthoDB" id="10255344at2759"/>
<dbReference type="Proteomes" id="UP000092730">
    <property type="component" value="Chromosome 7"/>
</dbReference>
<name>A0A1B9FWJ2_9TREE</name>
<reference evidence="3" key="1">
    <citation type="submission" date="2013-07" db="EMBL/GenBank/DDBJ databases">
        <title>The Genome Sequence of Cryptococcus bestiolae CBS10118.</title>
        <authorList>
            <consortium name="The Broad Institute Genome Sequencing Platform"/>
            <person name="Cuomo C."/>
            <person name="Litvintseva A."/>
            <person name="Chen Y."/>
            <person name="Heitman J."/>
            <person name="Sun S."/>
            <person name="Springer D."/>
            <person name="Dromer F."/>
            <person name="Young S.K."/>
            <person name="Zeng Q."/>
            <person name="Gargeya S."/>
            <person name="Fitzgerald M."/>
            <person name="Abouelleil A."/>
            <person name="Alvarado L."/>
            <person name="Berlin A.M."/>
            <person name="Chapman S.B."/>
            <person name="Dewar J."/>
            <person name="Goldberg J."/>
            <person name="Griggs A."/>
            <person name="Gujja S."/>
            <person name="Hansen M."/>
            <person name="Howarth C."/>
            <person name="Imamovic A."/>
            <person name="Larimer J."/>
            <person name="McCowan C."/>
            <person name="Murphy C."/>
            <person name="Pearson M."/>
            <person name="Priest M."/>
            <person name="Roberts A."/>
            <person name="Saif S."/>
            <person name="Shea T."/>
            <person name="Sykes S."/>
            <person name="Wortman J."/>
            <person name="Nusbaum C."/>
            <person name="Birren B."/>
        </authorList>
    </citation>
    <scope>NUCLEOTIDE SEQUENCE [LARGE SCALE GENOMIC DNA]</scope>
    <source>
        <strain evidence="3">CBS 10118</strain>
    </source>
</reference>
<proteinExistence type="predicted"/>
<feature type="compositionally biased region" description="Basic and acidic residues" evidence="2">
    <location>
        <begin position="8"/>
        <end position="53"/>
    </location>
</feature>
<feature type="region of interest" description="Disordered" evidence="2">
    <location>
        <begin position="1017"/>
        <end position="1040"/>
    </location>
</feature>
<feature type="compositionally biased region" description="Basic and acidic residues" evidence="2">
    <location>
        <begin position="772"/>
        <end position="786"/>
    </location>
</feature>
<evidence type="ECO:0000313" key="5">
    <source>
        <dbReference type="Proteomes" id="UP000092730"/>
    </source>
</evidence>
<keyword evidence="1" id="KW-0175">Coiled coil</keyword>
<evidence type="ECO:0000256" key="2">
    <source>
        <dbReference type="SAM" id="MobiDB-lite"/>
    </source>
</evidence>
<dbReference type="KEGG" id="kbi:30211897"/>
<feature type="region of interest" description="Disordered" evidence="2">
    <location>
        <begin position="1"/>
        <end position="53"/>
    </location>
</feature>
<dbReference type="Gene3D" id="1.10.287.1490">
    <property type="match status" value="2"/>
</dbReference>
<reference evidence="4" key="4">
    <citation type="submission" date="2024-02" db="EMBL/GenBank/DDBJ databases">
        <title>Comparative genomics of Cryptococcus and Kwoniella reveals pathogenesis evolution and contrasting modes of karyotype evolution via chromosome fusion or intercentromeric recombination.</title>
        <authorList>
            <person name="Coelho M.A."/>
            <person name="David-Palma M."/>
            <person name="Shea T."/>
            <person name="Bowers K."/>
            <person name="McGinley-Smith S."/>
            <person name="Mohammad A.W."/>
            <person name="Gnirke A."/>
            <person name="Yurkov A.M."/>
            <person name="Nowrousian M."/>
            <person name="Sun S."/>
            <person name="Cuomo C.A."/>
            <person name="Heitman J."/>
        </authorList>
    </citation>
    <scope>NUCLEOTIDE SEQUENCE</scope>
    <source>
        <strain evidence="4">CBS 10118</strain>
    </source>
</reference>
<dbReference type="PANTHER" id="PTHR43941">
    <property type="entry name" value="STRUCTURAL MAINTENANCE OF CHROMOSOMES PROTEIN 2"/>
    <property type="match status" value="1"/>
</dbReference>
<protein>
    <submittedName>
        <fullName evidence="3">Uncharacterized protein</fullName>
    </submittedName>
</protein>
<feature type="coiled-coil region" evidence="1">
    <location>
        <begin position="1448"/>
        <end position="1475"/>
    </location>
</feature>
<keyword evidence="5" id="KW-1185">Reference proteome</keyword>
<feature type="coiled-coil region" evidence="1">
    <location>
        <begin position="1206"/>
        <end position="1419"/>
    </location>
</feature>
<dbReference type="EMBL" id="CP144547">
    <property type="protein sequence ID" value="WVW86097.1"/>
    <property type="molecule type" value="Genomic_DNA"/>
</dbReference>
<feature type="compositionally biased region" description="Polar residues" evidence="2">
    <location>
        <begin position="1791"/>
        <end position="1803"/>
    </location>
</feature>
<feature type="compositionally biased region" description="Low complexity" evidence="2">
    <location>
        <begin position="1677"/>
        <end position="1698"/>
    </location>
</feature>
<feature type="compositionally biased region" description="Low complexity" evidence="2">
    <location>
        <begin position="842"/>
        <end position="854"/>
    </location>
</feature>
<feature type="region of interest" description="Disordered" evidence="2">
    <location>
        <begin position="842"/>
        <end position="864"/>
    </location>
</feature>
<feature type="compositionally biased region" description="Polar residues" evidence="2">
    <location>
        <begin position="1735"/>
        <end position="1749"/>
    </location>
</feature>
<feature type="compositionally biased region" description="Low complexity" evidence="2">
    <location>
        <begin position="196"/>
        <end position="210"/>
    </location>
</feature>
<feature type="region of interest" description="Disordered" evidence="2">
    <location>
        <begin position="190"/>
        <end position="230"/>
    </location>
</feature>
<dbReference type="GeneID" id="30211897"/>
<sequence length="1826" mass="204583">MSFIGSGELEHKVTQLQRQLDHKDHELNSIKNEQRKKDEDLTNARRAKEDAEYKLSNEADRALQAEKTLTANTKEITQLKLKLSNLESSLSQATEKLKKEEKDNERIQNALDVALNSGTDGAAQQIKTLQSRTKQLEDALRSAEQEKDRLRNQGSSNDPWGSGEPLTRGERNRLMVLQNQVESLREENARLQASGPSKSTSSSDIFSSSSPPRPKTKRRSMSVSSPAPSELIELENQVKALQEQLMNRKVELDKAVNEKLAMEITSKKKLGKMESDMDDIKEELDFYRRNQDGAGPSSKEEVEKVKKAMRSENEQLQIRLKAKEDEIVAHVQQISSLEKKVEEIGRLEADLEKERSLRKSFEISQVDPSIPSSQLQEAEEKIQSLQAELIKARSTTSTSSSKGGDMEIRQVKRELQKALRDKEYLESLVKENDELLAEKDEEIQRMKTAIPVPGSPVLGAQVDDGRIQELEDEKMVLEEQFVGQKEKYEEEIRDIEGRLEAVTAELEDVKKVEQELLEKLTAVEEESKASIAQQQFSEAQIKAISEQLASKEEELSTLNSELDQLRDDLREAQTAASTAQQDLNDTRNKVDEVERSLSDKERLLDDLLSQRDELQFNLTTRSRDDAEFASLEDTLKDTRAELANLQAELASLENDKGSLEEAVADAKHQSGMAVRQIDDLTANLAAVAKQLDNTEEKAKVLSGQKDETIRSLNDQLDDLKADISSLQIKLDDKIAELAESSASHDEVQNRFEQAVKSLNEVQAKLAEVEEAQTDRSTESEAREKDEELFQLKEARDKLSKDLQIAHEEYGKELASNTFKSQQDLLEAQGRVQQLEKQVHDLQSALSSAQQSKSSVTSDNETVHRMEQKISQLRNERDDLRHNLSFVQNERHFAIRAANTDKEAALEDVRKVKEELKQNTAAYEKLQVELEEVRRLLGESEAQIGEVDDEEKSLLHKKLASLENQLATQSERVKTLESQLQSKEESLLALQTQLQSAEKRAEGLQKELLEMVNHVGQTTKLSDPPRHSPTFEENNDLPTDLVSAMNNGEGRSRRTSLGHMRSRSNVSANMMQNLNVERQLQAKIGRRDARIAELTHDLEKANLNLTLAKEAQEETLEEITDLTEERDRLQAELQQASANVEEVEIEDPEAIRGMVLALVMYRTSVKSAESRWHVASELLAKSRAAANVLQETLFTAQQQSSEDAQRLDSLQGGKAALEAQVASSQAEEAASRSQLEEARQAIDNLQSRLATYEAASVSATESAAALTAIEDQVTEKEERIRDLNAQNVEYTTRIESLERELSDLRASRDEELASLNSKTSELEAELKNSQDKVKDLQIEKDGLGEEITAAEKALEEGMIDASAEKEKMEERYREVELRVAELEGQLREKIDQLEEGTRKFEEVQKELEDAQIRVRDLSTASEDDGTAIQGLREELVVLREASQGDSSAVTQLRQELAALEETSRSVEVEKNALMVEITQLKNVVDSTNDRSDLTKKQLDETVIELEEARRAKAGIDELVEQVRRELASSEESRKAIESSLEEITSKMDELSNELVAVKQELAAKTQQLQSALNHSEKQQADLEKLRAENAELRAELEKAQSVAPAVEVDQELVADLKERVEQLETSLTQKTEEVDEADDRTREAFKTNAKLEKKLGKLQRQLEAALVEKNTALNKLATQPQPQVVTSSSSAPVMKSAAPSQPPSAPVSTQAVKPRVASAPSTLPPTQTQRTPLSSVNIFQPSPNTHTSVSPARIPTSGHKRHREDDPVKPLPTVDAILQAPTKTISPHKARSSFTPQRGLTTGGNLDIAKQKPAFPLPPTRSVFQPR</sequence>
<dbReference type="RefSeq" id="XP_019044215.1">
    <property type="nucleotide sequence ID" value="XM_019194092.1"/>
</dbReference>
<evidence type="ECO:0000313" key="3">
    <source>
        <dbReference type="EMBL" id="OCF23145.1"/>
    </source>
</evidence>
<feature type="compositionally biased region" description="Basic and acidic residues" evidence="2">
    <location>
        <begin position="298"/>
        <end position="311"/>
    </location>
</feature>
<gene>
    <name evidence="3" type="ORF">I302_07498</name>
    <name evidence="4" type="ORF">I302_108136</name>
</gene>
<feature type="region of interest" description="Disordered" evidence="2">
    <location>
        <begin position="1672"/>
        <end position="1826"/>
    </location>
</feature>
<feature type="region of interest" description="Disordered" evidence="2">
    <location>
        <begin position="767"/>
        <end position="786"/>
    </location>
</feature>
<organism evidence="3">
    <name type="scientific">Kwoniella bestiolae CBS 10118</name>
    <dbReference type="NCBI Taxonomy" id="1296100"/>
    <lineage>
        <taxon>Eukaryota</taxon>
        <taxon>Fungi</taxon>
        <taxon>Dikarya</taxon>
        <taxon>Basidiomycota</taxon>
        <taxon>Agaricomycotina</taxon>
        <taxon>Tremellomycetes</taxon>
        <taxon>Tremellales</taxon>
        <taxon>Cryptococcaceae</taxon>
        <taxon>Kwoniella</taxon>
    </lineage>
</organism>
<dbReference type="SUPFAM" id="SSF57997">
    <property type="entry name" value="Tropomyosin"/>
    <property type="match status" value="1"/>
</dbReference>
<reference evidence="3" key="3">
    <citation type="submission" date="2014-01" db="EMBL/GenBank/DDBJ databases">
        <title>Evolution of pathogenesis and genome organization in the Tremellales.</title>
        <authorList>
            <person name="Cuomo C."/>
            <person name="Litvintseva A."/>
            <person name="Heitman J."/>
            <person name="Chen Y."/>
            <person name="Sun S."/>
            <person name="Springer D."/>
            <person name="Dromer F."/>
            <person name="Young S."/>
            <person name="Zeng Q."/>
            <person name="Chapman S."/>
            <person name="Gujja S."/>
            <person name="Saif S."/>
            <person name="Birren B."/>
        </authorList>
    </citation>
    <scope>NUCLEOTIDE SEQUENCE</scope>
    <source>
        <strain evidence="3">CBS 10118</strain>
    </source>
</reference>
<dbReference type="STRING" id="1296100.A0A1B9FWJ2"/>
<feature type="compositionally biased region" description="Basic and acidic residues" evidence="2">
    <location>
        <begin position="584"/>
        <end position="596"/>
    </location>
</feature>
<feature type="compositionally biased region" description="Basic and acidic residues" evidence="2">
    <location>
        <begin position="134"/>
        <end position="151"/>
    </location>
</feature>
<feature type="compositionally biased region" description="Low complexity" evidence="2">
    <location>
        <begin position="1719"/>
        <end position="1734"/>
    </location>
</feature>
<dbReference type="VEuPathDB" id="FungiDB:I302_07498"/>
<dbReference type="EMBL" id="KI894024">
    <property type="protein sequence ID" value="OCF23145.1"/>
    <property type="molecule type" value="Genomic_DNA"/>
</dbReference>
<evidence type="ECO:0000313" key="4">
    <source>
        <dbReference type="EMBL" id="WVW86097.1"/>
    </source>
</evidence>
<evidence type="ECO:0000256" key="1">
    <source>
        <dbReference type="SAM" id="Coils"/>
    </source>
</evidence>
<feature type="coiled-coil region" evidence="1">
    <location>
        <begin position="1090"/>
        <end position="1145"/>
    </location>
</feature>
<feature type="compositionally biased region" description="Polar residues" evidence="2">
    <location>
        <begin position="574"/>
        <end position="583"/>
    </location>
</feature>
<reference evidence="4" key="2">
    <citation type="submission" date="2013-07" db="EMBL/GenBank/DDBJ databases">
        <authorList>
            <consortium name="The Broad Institute Genome Sequencing Platform"/>
            <person name="Cuomo C."/>
            <person name="Litvintseva A."/>
            <person name="Chen Y."/>
            <person name="Heitman J."/>
            <person name="Sun S."/>
            <person name="Springer D."/>
            <person name="Dromer F."/>
            <person name="Young S.K."/>
            <person name="Zeng Q."/>
            <person name="Gargeya S."/>
            <person name="Fitzgerald M."/>
            <person name="Abouelleil A."/>
            <person name="Alvarado L."/>
            <person name="Berlin A.M."/>
            <person name="Chapman S.B."/>
            <person name="Dewar J."/>
            <person name="Goldberg J."/>
            <person name="Griggs A."/>
            <person name="Gujja S."/>
            <person name="Hansen M."/>
            <person name="Howarth C."/>
            <person name="Imamovic A."/>
            <person name="Larimer J."/>
            <person name="McCowan C."/>
            <person name="Murphy C."/>
            <person name="Pearson M."/>
            <person name="Priest M."/>
            <person name="Roberts A."/>
            <person name="Saif S."/>
            <person name="Shea T."/>
            <person name="Sykes S."/>
            <person name="Wortman J."/>
            <person name="Nusbaum C."/>
            <person name="Birren B."/>
        </authorList>
    </citation>
    <scope>NUCLEOTIDE SEQUENCE</scope>
    <source>
        <strain evidence="4">CBS 10118</strain>
    </source>
</reference>
<accession>A0A1B9FWJ2</accession>
<feature type="region of interest" description="Disordered" evidence="2">
    <location>
        <begin position="289"/>
        <end position="311"/>
    </location>
</feature>
<feature type="region of interest" description="Disordered" evidence="2">
    <location>
        <begin position="571"/>
        <end position="596"/>
    </location>
</feature>